<organism evidence="2 3">
    <name type="scientific">Rhodanobacter umsongensis</name>
    <dbReference type="NCBI Taxonomy" id="633153"/>
    <lineage>
        <taxon>Bacteria</taxon>
        <taxon>Pseudomonadati</taxon>
        <taxon>Pseudomonadota</taxon>
        <taxon>Gammaproteobacteria</taxon>
        <taxon>Lysobacterales</taxon>
        <taxon>Rhodanobacteraceae</taxon>
        <taxon>Rhodanobacter</taxon>
    </lineage>
</organism>
<comment type="caution">
    <text evidence="2">The sequence shown here is derived from an EMBL/GenBank/DDBJ whole genome shotgun (WGS) entry which is preliminary data.</text>
</comment>
<proteinExistence type="predicted"/>
<reference evidence="3" key="1">
    <citation type="journal article" date="2019" name="Int. J. Syst. Evol. Microbiol.">
        <title>The Global Catalogue of Microorganisms (GCM) 10K type strain sequencing project: providing services to taxonomists for standard genome sequencing and annotation.</title>
        <authorList>
            <consortium name="The Broad Institute Genomics Platform"/>
            <consortium name="The Broad Institute Genome Sequencing Center for Infectious Disease"/>
            <person name="Wu L."/>
            <person name="Ma J."/>
        </authorList>
    </citation>
    <scope>NUCLEOTIDE SEQUENCE [LARGE SCALE GENOMIC DNA]</scope>
    <source>
        <strain evidence="3">JCM 17130</strain>
    </source>
</reference>
<feature type="chain" id="PRO_5045063090" evidence="1">
    <location>
        <begin position="22"/>
        <end position="163"/>
    </location>
</feature>
<feature type="signal peptide" evidence="1">
    <location>
        <begin position="1"/>
        <end position="21"/>
    </location>
</feature>
<protein>
    <submittedName>
        <fullName evidence="2">Uncharacterized protein</fullName>
    </submittedName>
</protein>
<dbReference type="RefSeq" id="WP_377305470.1">
    <property type="nucleotide sequence ID" value="NZ_JBHSMK010000007.1"/>
</dbReference>
<keyword evidence="3" id="KW-1185">Reference proteome</keyword>
<name>A0ABW0JMW8_9GAMM</name>
<gene>
    <name evidence="2" type="ORF">ACFPME_11720</name>
</gene>
<evidence type="ECO:0000313" key="3">
    <source>
        <dbReference type="Proteomes" id="UP001596013"/>
    </source>
</evidence>
<evidence type="ECO:0000313" key="2">
    <source>
        <dbReference type="EMBL" id="MFC5437229.1"/>
    </source>
</evidence>
<accession>A0ABW0JMW8</accession>
<evidence type="ECO:0000256" key="1">
    <source>
        <dbReference type="SAM" id="SignalP"/>
    </source>
</evidence>
<sequence length="163" mass="17098">MKLFKNGLLFFALFVPALSMAATPKEEAQQLVDAVLPFAEQALSKRGEFYPFGVELTSSGKVEAAMGYNGQGHPSSAEVITMLHAGFAAKAKAGQVRATALAYDARVQAPGTSSKSDAVAIEVEHHNGYNATIYFPYTIKAGVVSFANPFAVAGPHQVFGGGS</sequence>
<keyword evidence="1" id="KW-0732">Signal</keyword>
<dbReference type="Proteomes" id="UP001596013">
    <property type="component" value="Unassembled WGS sequence"/>
</dbReference>
<dbReference type="EMBL" id="JBHSMK010000007">
    <property type="protein sequence ID" value="MFC5437229.1"/>
    <property type="molecule type" value="Genomic_DNA"/>
</dbReference>